<evidence type="ECO:0000256" key="3">
    <source>
        <dbReference type="ARBA" id="ARBA00022490"/>
    </source>
</evidence>
<dbReference type="GO" id="GO:0003723">
    <property type="term" value="F:RNA binding"/>
    <property type="evidence" value="ECO:0007669"/>
    <property type="project" value="UniProtKB-UniRule"/>
</dbReference>
<dbReference type="InterPro" id="IPR003029">
    <property type="entry name" value="S1_domain"/>
</dbReference>
<dbReference type="Pfam" id="PF00575">
    <property type="entry name" value="S1"/>
    <property type="match status" value="1"/>
</dbReference>
<keyword evidence="3 8" id="KW-0963">Cytoplasm</keyword>
<evidence type="ECO:0000256" key="7">
    <source>
        <dbReference type="ARBA" id="ARBA00022884"/>
    </source>
</evidence>
<keyword evidence="4 8" id="KW-0540">Nuclease</keyword>
<protein>
    <recommendedName>
        <fullName evidence="8">Ribonuclease R</fullName>
        <shortName evidence="8">RNase R</shortName>
        <ecNumber evidence="8">3.1.13.1</ecNumber>
    </recommendedName>
</protein>
<reference evidence="10" key="1">
    <citation type="submission" date="2020-10" db="EMBL/GenBank/DDBJ databases">
        <authorList>
            <person name="Gilroy R."/>
        </authorList>
    </citation>
    <scope>NUCLEOTIDE SEQUENCE</scope>
    <source>
        <strain evidence="10">ChiSjej4B22-8148</strain>
    </source>
</reference>
<dbReference type="NCBIfam" id="TIGR00358">
    <property type="entry name" value="3_prime_RNase"/>
    <property type="match status" value="1"/>
</dbReference>
<dbReference type="EC" id="3.1.13.1" evidence="8"/>
<dbReference type="SMART" id="SM00955">
    <property type="entry name" value="RNB"/>
    <property type="match status" value="1"/>
</dbReference>
<evidence type="ECO:0000256" key="1">
    <source>
        <dbReference type="ARBA" id="ARBA00001849"/>
    </source>
</evidence>
<gene>
    <name evidence="8 10" type="primary">rnr</name>
    <name evidence="10" type="ORF">IAB31_04475</name>
</gene>
<dbReference type="InterPro" id="IPR001900">
    <property type="entry name" value="RNase_II/R"/>
</dbReference>
<dbReference type="PANTHER" id="PTHR23355">
    <property type="entry name" value="RIBONUCLEASE"/>
    <property type="match status" value="1"/>
</dbReference>
<dbReference type="PROSITE" id="PS50126">
    <property type="entry name" value="S1"/>
    <property type="match status" value="1"/>
</dbReference>
<dbReference type="InterPro" id="IPR011129">
    <property type="entry name" value="CSD"/>
</dbReference>
<keyword evidence="6 8" id="KW-0269">Exonuclease</keyword>
<accession>A0A9D1AAP4</accession>
<dbReference type="NCBIfam" id="TIGR02063">
    <property type="entry name" value="RNase_R"/>
    <property type="match status" value="1"/>
</dbReference>
<dbReference type="Pfam" id="PF08206">
    <property type="entry name" value="OB_RNB"/>
    <property type="match status" value="1"/>
</dbReference>
<organism evidence="10 11">
    <name type="scientific">Candidatus Choladousia intestinavium</name>
    <dbReference type="NCBI Taxonomy" id="2840727"/>
    <lineage>
        <taxon>Bacteria</taxon>
        <taxon>Bacillati</taxon>
        <taxon>Bacillota</taxon>
        <taxon>Clostridia</taxon>
        <taxon>Lachnospirales</taxon>
        <taxon>Lachnospiraceae</taxon>
        <taxon>Lachnospiraceae incertae sedis</taxon>
        <taxon>Candidatus Choladousia</taxon>
    </lineage>
</organism>
<dbReference type="GO" id="GO:0006402">
    <property type="term" value="P:mRNA catabolic process"/>
    <property type="evidence" value="ECO:0007669"/>
    <property type="project" value="TreeGrafter"/>
</dbReference>
<evidence type="ECO:0000256" key="8">
    <source>
        <dbReference type="HAMAP-Rule" id="MF_01895"/>
    </source>
</evidence>
<name>A0A9D1AAP4_9FIRM</name>
<evidence type="ECO:0000256" key="6">
    <source>
        <dbReference type="ARBA" id="ARBA00022839"/>
    </source>
</evidence>
<comment type="subcellular location">
    <subcellularLocation>
        <location evidence="2 8">Cytoplasm</location>
    </subcellularLocation>
</comment>
<dbReference type="InterPro" id="IPR004476">
    <property type="entry name" value="RNase_II/RNase_R"/>
</dbReference>
<dbReference type="GO" id="GO:0005829">
    <property type="term" value="C:cytosol"/>
    <property type="evidence" value="ECO:0007669"/>
    <property type="project" value="TreeGrafter"/>
</dbReference>
<dbReference type="InterPro" id="IPR050180">
    <property type="entry name" value="RNR_Ribonuclease"/>
</dbReference>
<dbReference type="InterPro" id="IPR013223">
    <property type="entry name" value="RNase_B_OB_dom"/>
</dbReference>
<dbReference type="SMART" id="SM00357">
    <property type="entry name" value="CSP"/>
    <property type="match status" value="2"/>
</dbReference>
<dbReference type="PANTHER" id="PTHR23355:SF9">
    <property type="entry name" value="DIS3-LIKE EXONUCLEASE 2"/>
    <property type="match status" value="1"/>
</dbReference>
<keyword evidence="5 8" id="KW-0378">Hydrolase</keyword>
<evidence type="ECO:0000313" key="10">
    <source>
        <dbReference type="EMBL" id="HIR13160.1"/>
    </source>
</evidence>
<keyword evidence="7 8" id="KW-0694">RNA-binding</keyword>
<dbReference type="Gene3D" id="2.40.50.140">
    <property type="entry name" value="Nucleic acid-binding proteins"/>
    <property type="match status" value="3"/>
</dbReference>
<dbReference type="InterPro" id="IPR011805">
    <property type="entry name" value="RNase_R"/>
</dbReference>
<evidence type="ECO:0000259" key="9">
    <source>
        <dbReference type="PROSITE" id="PS50126"/>
    </source>
</evidence>
<dbReference type="EMBL" id="DVGK01000052">
    <property type="protein sequence ID" value="HIR13160.1"/>
    <property type="molecule type" value="Genomic_DNA"/>
</dbReference>
<evidence type="ECO:0000256" key="2">
    <source>
        <dbReference type="ARBA" id="ARBA00004496"/>
    </source>
</evidence>
<dbReference type="InterPro" id="IPR040476">
    <property type="entry name" value="CSD2"/>
</dbReference>
<comment type="function">
    <text evidence="8">3'-5' exoribonuclease that releases 5'-nucleoside monophosphates and is involved in maturation of structured RNAs.</text>
</comment>
<dbReference type="HAMAP" id="MF_01895">
    <property type="entry name" value="RNase_R"/>
    <property type="match status" value="1"/>
</dbReference>
<dbReference type="Pfam" id="PF17876">
    <property type="entry name" value="CSD2"/>
    <property type="match status" value="1"/>
</dbReference>
<dbReference type="SMART" id="SM00316">
    <property type="entry name" value="S1"/>
    <property type="match status" value="1"/>
</dbReference>
<dbReference type="Proteomes" id="UP000886757">
    <property type="component" value="Unassembled WGS sequence"/>
</dbReference>
<evidence type="ECO:0000256" key="4">
    <source>
        <dbReference type="ARBA" id="ARBA00022722"/>
    </source>
</evidence>
<sequence>MELTEEQFERRRAVIYDLICDKQYVPMKKKEIASLLQIPKEEREELQKILESLLEEGKIEVSPRGKYRKAASRTVTGTFIAHPRGFGFVQAEGREEDIFIPQEGTGLAMHLDTVEVRLGERADGKRQEGTVIRILDHGLHQLVGTYEKRKNYGFVVPDNPRITSDIFISQENSLGAMQGHKVLVTLTRYEEKGKNPEGKVDLIIGHSKDPGTDILSVLCANGLPVEFPLKAEREAARAPERVTETERKGRKDLRQVPMVTIDGEDARDLDDAVSLDFDGTCYHLGVHIADVSEYVREGTALDREALNRGTSVYLPDRVIPMLPPKLSNGICSLNEGEDRLALSCLMVIDRKGEILSHEIAETVIRVNRRMSYNQVKAILEESDQGLMREFAPLVPTLQRMGSLSALLRAKRKKRGSLDFDFPEAKLVLDDKGVPVEIKPYERNRTTMLIEDFMLAANETVAEDFYWQEIPFLYRTHETPDPEKIKKLAAFIRNFGYGIKGITDEIHPKELQKLLGRVADTPEEPVISRMTLRSMKQASYTVQCSGHFGLAARYYCHFTSPIRRYPDLQIHRIIKEVLRGEMTPERIRHYTELLPSVAEQSSLLERRAEETERETVKIKKAEYMMERIGKMYSGIVTGITSYGMYVELPNTVEGLVHVSRMYDDRYYFQEETWELVGMDTGRVFRLGDSVKIRVVSADKMTKNIDFELTED</sequence>
<reference evidence="10" key="2">
    <citation type="journal article" date="2021" name="PeerJ">
        <title>Extensive microbial diversity within the chicken gut microbiome revealed by metagenomics and culture.</title>
        <authorList>
            <person name="Gilroy R."/>
            <person name="Ravi A."/>
            <person name="Getino M."/>
            <person name="Pursley I."/>
            <person name="Horton D.L."/>
            <person name="Alikhan N.F."/>
            <person name="Baker D."/>
            <person name="Gharbi K."/>
            <person name="Hall N."/>
            <person name="Watson M."/>
            <person name="Adriaenssens E.M."/>
            <person name="Foster-Nyarko E."/>
            <person name="Jarju S."/>
            <person name="Secka A."/>
            <person name="Antonio M."/>
            <person name="Oren A."/>
            <person name="Chaudhuri R.R."/>
            <person name="La Ragione R."/>
            <person name="Hildebrand F."/>
            <person name="Pallen M.J."/>
        </authorList>
    </citation>
    <scope>NUCLEOTIDE SEQUENCE</scope>
    <source>
        <strain evidence="10">ChiSjej4B22-8148</strain>
    </source>
</reference>
<comment type="similarity">
    <text evidence="8">Belongs to the RNR ribonuclease family. RNase R subfamily.</text>
</comment>
<dbReference type="CDD" id="cd04471">
    <property type="entry name" value="S1_RNase_R"/>
    <property type="match status" value="1"/>
</dbReference>
<comment type="catalytic activity">
    <reaction evidence="1 8">
        <text>Exonucleolytic cleavage in the 3'- to 5'-direction to yield nucleoside 5'-phosphates.</text>
        <dbReference type="EC" id="3.1.13.1"/>
    </reaction>
</comment>
<dbReference type="Pfam" id="PF00773">
    <property type="entry name" value="RNB"/>
    <property type="match status" value="1"/>
</dbReference>
<dbReference type="GO" id="GO:0008859">
    <property type="term" value="F:exoribonuclease II activity"/>
    <property type="evidence" value="ECO:0007669"/>
    <property type="project" value="UniProtKB-UniRule"/>
</dbReference>
<proteinExistence type="inferred from homology"/>
<evidence type="ECO:0000256" key="5">
    <source>
        <dbReference type="ARBA" id="ARBA00022801"/>
    </source>
</evidence>
<comment type="caution">
    <text evidence="10">The sequence shown here is derived from an EMBL/GenBank/DDBJ whole genome shotgun (WGS) entry which is preliminary data.</text>
</comment>
<dbReference type="SUPFAM" id="SSF50249">
    <property type="entry name" value="Nucleic acid-binding proteins"/>
    <property type="match status" value="4"/>
</dbReference>
<dbReference type="InterPro" id="IPR012340">
    <property type="entry name" value="NA-bd_OB-fold"/>
</dbReference>
<dbReference type="AlphaFoldDB" id="A0A9D1AAP4"/>
<evidence type="ECO:0000313" key="11">
    <source>
        <dbReference type="Proteomes" id="UP000886757"/>
    </source>
</evidence>
<feature type="domain" description="S1 motif" evidence="9">
    <location>
        <begin position="628"/>
        <end position="708"/>
    </location>
</feature>